<gene>
    <name evidence="1" type="ORF">SAMN05421803_1464</name>
</gene>
<keyword evidence="2" id="KW-1185">Reference proteome</keyword>
<evidence type="ECO:0000313" key="1">
    <source>
        <dbReference type="EMBL" id="SHK94398.1"/>
    </source>
</evidence>
<sequence length="87" mass="9893">MDCREHCEGQERRELGDRGEGVPLAAWSRPVGVLAFAFVQLALSGEFDAGFDNHLEHWEWLCSLVEVSFLWKPRRTEGGPGREHAKE</sequence>
<organism evidence="1 2">
    <name type="scientific">Nocardiopsis flavescens</name>
    <dbReference type="NCBI Taxonomy" id="758803"/>
    <lineage>
        <taxon>Bacteria</taxon>
        <taxon>Bacillati</taxon>
        <taxon>Actinomycetota</taxon>
        <taxon>Actinomycetes</taxon>
        <taxon>Streptosporangiales</taxon>
        <taxon>Nocardiopsidaceae</taxon>
        <taxon>Nocardiopsis</taxon>
    </lineage>
</organism>
<accession>A0A1M6WL01</accession>
<evidence type="ECO:0000313" key="2">
    <source>
        <dbReference type="Proteomes" id="UP000184452"/>
    </source>
</evidence>
<dbReference type="EMBL" id="FQZK01000046">
    <property type="protein sequence ID" value="SHK94398.1"/>
    <property type="molecule type" value="Genomic_DNA"/>
</dbReference>
<name>A0A1M6WL01_9ACTN</name>
<reference evidence="1 2" key="1">
    <citation type="submission" date="2016-11" db="EMBL/GenBank/DDBJ databases">
        <authorList>
            <person name="Jaros S."/>
            <person name="Januszkiewicz K."/>
            <person name="Wedrychowicz H."/>
        </authorList>
    </citation>
    <scope>NUCLEOTIDE SEQUENCE [LARGE SCALE GENOMIC DNA]</scope>
    <source>
        <strain evidence="1 2">CGMCC 4.5723</strain>
    </source>
</reference>
<dbReference type="RefSeq" id="WP_073384383.1">
    <property type="nucleotide sequence ID" value="NZ_FQZK01000046.1"/>
</dbReference>
<proteinExistence type="predicted"/>
<protein>
    <submittedName>
        <fullName evidence="1">Uncharacterized protein</fullName>
    </submittedName>
</protein>
<dbReference type="AlphaFoldDB" id="A0A1M6WL01"/>
<dbReference type="Proteomes" id="UP000184452">
    <property type="component" value="Unassembled WGS sequence"/>
</dbReference>